<dbReference type="Proteomes" id="UP000565711">
    <property type="component" value="Unassembled WGS sequence"/>
</dbReference>
<dbReference type="Pfam" id="PF13411">
    <property type="entry name" value="MerR_1"/>
    <property type="match status" value="1"/>
</dbReference>
<keyword evidence="1" id="KW-0238">DNA-binding</keyword>
<dbReference type="AlphaFoldDB" id="A0A846XY98"/>
<comment type="caution">
    <text evidence="3">The sequence shown here is derived from an EMBL/GenBank/DDBJ whole genome shotgun (WGS) entry which is preliminary data.</text>
</comment>
<dbReference type="PANTHER" id="PTHR30204">
    <property type="entry name" value="REDOX-CYCLING DRUG-SENSING TRANSCRIPTIONAL ACTIVATOR SOXR"/>
    <property type="match status" value="1"/>
</dbReference>
<dbReference type="PANTHER" id="PTHR30204:SF93">
    <property type="entry name" value="HTH MERR-TYPE DOMAIN-CONTAINING PROTEIN"/>
    <property type="match status" value="1"/>
</dbReference>
<dbReference type="GO" id="GO:0003677">
    <property type="term" value="F:DNA binding"/>
    <property type="evidence" value="ECO:0007669"/>
    <property type="project" value="UniProtKB-KW"/>
</dbReference>
<dbReference type="GO" id="GO:0003700">
    <property type="term" value="F:DNA-binding transcription factor activity"/>
    <property type="evidence" value="ECO:0007669"/>
    <property type="project" value="InterPro"/>
</dbReference>
<dbReference type="Gene3D" id="1.10.1660.10">
    <property type="match status" value="1"/>
</dbReference>
<dbReference type="EMBL" id="JAAXOP010000003">
    <property type="protein sequence ID" value="NKY50048.1"/>
    <property type="molecule type" value="Genomic_DNA"/>
</dbReference>
<sequence>MAWSTRELAELAGTSVRTVRHYHEVGLLEEPERSSNGYKHYGVAHLLRLLHIKRLTELGFSLSQIAAMGDDGAHPEQAVRALDAELAATIERLQRARREIAVILRHSAPTDLPVDLARSTADLPDADRAFVTVASKALDPPVFEAYEQIRQRFGEIPVAHDLAELPADADETTRRELAERLFPAIAAAWAEHPQLSGHRIAPSTVRRAAQAFEVAIDELYNPAQADVFRRVQDMFRATP</sequence>
<reference evidence="3 4" key="1">
    <citation type="submission" date="2020-04" db="EMBL/GenBank/DDBJ databases">
        <title>MicrobeNet Type strains.</title>
        <authorList>
            <person name="Nicholson A.C."/>
        </authorList>
    </citation>
    <scope>NUCLEOTIDE SEQUENCE [LARGE SCALE GENOMIC DNA]</scope>
    <source>
        <strain evidence="3 4">JCM 12354</strain>
    </source>
</reference>
<dbReference type="InterPro" id="IPR000551">
    <property type="entry name" value="MerR-type_HTH_dom"/>
</dbReference>
<dbReference type="RefSeq" id="WP_067870642.1">
    <property type="nucleotide sequence ID" value="NZ_JAAXOP010000003.1"/>
</dbReference>
<dbReference type="CDD" id="cd01106">
    <property type="entry name" value="HTH_TipAL-Mta"/>
    <property type="match status" value="1"/>
</dbReference>
<evidence type="ECO:0000256" key="1">
    <source>
        <dbReference type="ARBA" id="ARBA00023125"/>
    </source>
</evidence>
<dbReference type="PROSITE" id="PS50937">
    <property type="entry name" value="HTH_MERR_2"/>
    <property type="match status" value="1"/>
</dbReference>
<evidence type="ECO:0000313" key="3">
    <source>
        <dbReference type="EMBL" id="NKY50048.1"/>
    </source>
</evidence>
<feature type="domain" description="HTH merR-type" evidence="2">
    <location>
        <begin position="2"/>
        <end position="71"/>
    </location>
</feature>
<dbReference type="InterPro" id="IPR047057">
    <property type="entry name" value="MerR_fam"/>
</dbReference>
<proteinExistence type="predicted"/>
<dbReference type="SUPFAM" id="SSF46955">
    <property type="entry name" value="Putative DNA-binding domain"/>
    <property type="match status" value="1"/>
</dbReference>
<evidence type="ECO:0000313" key="4">
    <source>
        <dbReference type="Proteomes" id="UP000565711"/>
    </source>
</evidence>
<protein>
    <submittedName>
        <fullName evidence="3">MerR family transcriptional regulator</fullName>
    </submittedName>
</protein>
<accession>A0A846XY98</accession>
<evidence type="ECO:0000259" key="2">
    <source>
        <dbReference type="PROSITE" id="PS50937"/>
    </source>
</evidence>
<dbReference type="SMART" id="SM00422">
    <property type="entry name" value="HTH_MERR"/>
    <property type="match status" value="1"/>
</dbReference>
<organism evidence="3 4">
    <name type="scientific">Nocardia vermiculata</name>
    <dbReference type="NCBI Taxonomy" id="257274"/>
    <lineage>
        <taxon>Bacteria</taxon>
        <taxon>Bacillati</taxon>
        <taxon>Actinomycetota</taxon>
        <taxon>Actinomycetes</taxon>
        <taxon>Mycobacteriales</taxon>
        <taxon>Nocardiaceae</taxon>
        <taxon>Nocardia</taxon>
    </lineage>
</organism>
<gene>
    <name evidence="3" type="ORF">HGA08_07465</name>
</gene>
<name>A0A846XY98_9NOCA</name>
<dbReference type="InterPro" id="IPR009061">
    <property type="entry name" value="DNA-bd_dom_put_sf"/>
</dbReference>
<dbReference type="PRINTS" id="PR00040">
    <property type="entry name" value="HTHMERR"/>
</dbReference>
<keyword evidence="4" id="KW-1185">Reference proteome</keyword>